<evidence type="ECO:0000256" key="2">
    <source>
        <dbReference type="ARBA" id="ARBA00013807"/>
    </source>
</evidence>
<dbReference type="GO" id="GO:0000149">
    <property type="term" value="F:SNARE binding"/>
    <property type="evidence" value="ECO:0007669"/>
    <property type="project" value="TreeGrafter"/>
</dbReference>
<protein>
    <recommendedName>
        <fullName evidence="2">Autophagy-related protein 14</fullName>
    </recommendedName>
</protein>
<feature type="coiled-coil region" evidence="4">
    <location>
        <begin position="322"/>
        <end position="373"/>
    </location>
</feature>
<dbReference type="GO" id="GO:0035493">
    <property type="term" value="P:SNARE complex assembly"/>
    <property type="evidence" value="ECO:0007669"/>
    <property type="project" value="TreeGrafter"/>
</dbReference>
<evidence type="ECO:0000256" key="5">
    <source>
        <dbReference type="SAM" id="MobiDB-lite"/>
    </source>
</evidence>
<feature type="region of interest" description="Disordered" evidence="5">
    <location>
        <begin position="38"/>
        <end position="61"/>
    </location>
</feature>
<feature type="compositionally biased region" description="Polar residues" evidence="5">
    <location>
        <begin position="1"/>
        <end position="13"/>
    </location>
</feature>
<dbReference type="GO" id="GO:0032991">
    <property type="term" value="C:protein-containing complex"/>
    <property type="evidence" value="ECO:0007669"/>
    <property type="project" value="UniProtKB-ARBA"/>
</dbReference>
<name>A0A9P4Q1I7_9PEZI</name>
<gene>
    <name evidence="6" type="ORF">K431DRAFT_273754</name>
</gene>
<feature type="region of interest" description="Disordered" evidence="5">
    <location>
        <begin position="1"/>
        <end position="20"/>
    </location>
</feature>
<organism evidence="6 7">
    <name type="scientific">Polychaeton citri CBS 116435</name>
    <dbReference type="NCBI Taxonomy" id="1314669"/>
    <lineage>
        <taxon>Eukaryota</taxon>
        <taxon>Fungi</taxon>
        <taxon>Dikarya</taxon>
        <taxon>Ascomycota</taxon>
        <taxon>Pezizomycotina</taxon>
        <taxon>Dothideomycetes</taxon>
        <taxon>Dothideomycetidae</taxon>
        <taxon>Capnodiales</taxon>
        <taxon>Capnodiaceae</taxon>
        <taxon>Polychaeton</taxon>
    </lineage>
</organism>
<proteinExistence type="inferred from homology"/>
<reference evidence="6" key="1">
    <citation type="journal article" date="2020" name="Stud. Mycol.">
        <title>101 Dothideomycetes genomes: a test case for predicting lifestyles and emergence of pathogens.</title>
        <authorList>
            <person name="Haridas S."/>
            <person name="Albert R."/>
            <person name="Binder M."/>
            <person name="Bloem J."/>
            <person name="Labutti K."/>
            <person name="Salamov A."/>
            <person name="Andreopoulos B."/>
            <person name="Baker S."/>
            <person name="Barry K."/>
            <person name="Bills G."/>
            <person name="Bluhm B."/>
            <person name="Cannon C."/>
            <person name="Castanera R."/>
            <person name="Culley D."/>
            <person name="Daum C."/>
            <person name="Ezra D."/>
            <person name="Gonzalez J."/>
            <person name="Henrissat B."/>
            <person name="Kuo A."/>
            <person name="Liang C."/>
            <person name="Lipzen A."/>
            <person name="Lutzoni F."/>
            <person name="Magnuson J."/>
            <person name="Mondo S."/>
            <person name="Nolan M."/>
            <person name="Ohm R."/>
            <person name="Pangilinan J."/>
            <person name="Park H.-J."/>
            <person name="Ramirez L."/>
            <person name="Alfaro M."/>
            <person name="Sun H."/>
            <person name="Tritt A."/>
            <person name="Yoshinaga Y."/>
            <person name="Zwiers L.-H."/>
            <person name="Turgeon B."/>
            <person name="Goodwin S."/>
            <person name="Spatafora J."/>
            <person name="Crous P."/>
            <person name="Grigoriev I."/>
        </authorList>
    </citation>
    <scope>NUCLEOTIDE SEQUENCE</scope>
    <source>
        <strain evidence="6">CBS 116435</strain>
    </source>
</reference>
<evidence type="ECO:0000256" key="3">
    <source>
        <dbReference type="ARBA" id="ARBA00023054"/>
    </source>
</evidence>
<dbReference type="Proteomes" id="UP000799441">
    <property type="component" value="Unassembled WGS sequence"/>
</dbReference>
<evidence type="ECO:0000256" key="4">
    <source>
        <dbReference type="SAM" id="Coils"/>
    </source>
</evidence>
<evidence type="ECO:0000313" key="7">
    <source>
        <dbReference type="Proteomes" id="UP000799441"/>
    </source>
</evidence>
<accession>A0A9P4Q1I7</accession>
<dbReference type="Pfam" id="PF10186">
    <property type="entry name" value="ATG14"/>
    <property type="match status" value="1"/>
</dbReference>
<keyword evidence="3 4" id="KW-0175">Coiled coil</keyword>
<keyword evidence="7" id="KW-1185">Reference proteome</keyword>
<comment type="similarity">
    <text evidence="1">Belongs to the ATG14 family.</text>
</comment>
<evidence type="ECO:0000313" key="6">
    <source>
        <dbReference type="EMBL" id="KAF2718878.1"/>
    </source>
</evidence>
<dbReference type="EMBL" id="MU003818">
    <property type="protein sequence ID" value="KAF2718878.1"/>
    <property type="molecule type" value="Genomic_DNA"/>
</dbReference>
<dbReference type="PANTHER" id="PTHR15157">
    <property type="entry name" value="UV RADIATION RESISTANCE-ASSOCIATED GENE PROTEIN"/>
    <property type="match status" value="1"/>
</dbReference>
<dbReference type="AlphaFoldDB" id="A0A9P4Q1I7"/>
<dbReference type="GO" id="GO:0000323">
    <property type="term" value="C:lytic vacuole"/>
    <property type="evidence" value="ECO:0007669"/>
    <property type="project" value="TreeGrafter"/>
</dbReference>
<sequence>MASTPPVQQPTSGRQDRPWLLPSNRRLRNLVSISLRNLSLQPSGGNRPRGKTIDDDAAPNALKSPAKLVAVREQRTLSHSRSSSDLTRVDEAMISSDSDLKANGIVKGKVKDNVSADVNMKRTPERPSIGRMRRRSTLEWVNATPQKRQERLEKVTSERMVDCFYSLHVENVEGPIYISEIVHQTMNPNFKHIDFSCIGPALARLDSVLVRFWVTGQRLGGWRQLLELSLHFQSLQFLGRSLEGFHHQLPPNAVVFRLLDGVYTVFTSLTDYALPHASLPPRASSIDRSLTTASFDTLLRLAKLDESIQDAVTTRNQIAADLEKLVQQNDEAFTKRDRVQDAQDRLKTIEFAKKTVEKQMQKAQRQRTEKQNSISRRRVLMQQDLATRAQAAEQFVNARDVAVHFSSESHNRRKAIEGQRRRICEDLQNCYPIVPVPKAALDFTIRGLRLPNSDDLDREPPETVAAALGHIAHVILLLSMYLAQPLPYPVTPRSSQSMIEDPLSLLKTNASTTARYIDDVSLRTYPLFSKGVPRFRFEYAVFLLNKDIQILLEDCFNVRVMDIRQTLPNLKYLLYVATAGEGDLPARKAGGVRGLMKPGFRPSLGSRQGSSDSTGSALSGLLWHAGGIEGNGVPKGALDSLRKNMGSLDRPKGKA</sequence>
<dbReference type="OrthoDB" id="72772at2759"/>
<dbReference type="InterPro" id="IPR018791">
    <property type="entry name" value="UV_resistance/autophagy_Atg14"/>
</dbReference>
<dbReference type="GO" id="GO:0005768">
    <property type="term" value="C:endosome"/>
    <property type="evidence" value="ECO:0007669"/>
    <property type="project" value="TreeGrafter"/>
</dbReference>
<evidence type="ECO:0000256" key="1">
    <source>
        <dbReference type="ARBA" id="ARBA00009574"/>
    </source>
</evidence>
<dbReference type="PANTHER" id="PTHR15157:SF5">
    <property type="entry name" value="UV RADIATION RESISTANCE-ASSOCIATED GENE PROTEIN"/>
    <property type="match status" value="1"/>
</dbReference>
<comment type="caution">
    <text evidence="6">The sequence shown here is derived from an EMBL/GenBank/DDBJ whole genome shotgun (WGS) entry which is preliminary data.</text>
</comment>